<evidence type="ECO:0000256" key="5">
    <source>
        <dbReference type="SAM" id="MobiDB-lite"/>
    </source>
</evidence>
<reference evidence="7 8" key="1">
    <citation type="submission" date="2019-09" db="EMBL/GenBank/DDBJ databases">
        <authorList>
            <person name="Brejova B."/>
        </authorList>
    </citation>
    <scope>NUCLEOTIDE SEQUENCE [LARGE SCALE GENOMIC DNA]</scope>
</reference>
<dbReference type="PANTHER" id="PTHR32035:SF3">
    <property type="entry name" value="SMALL RIBOSOMAL SUBUNIT PROTEIN MS38"/>
    <property type="match status" value="1"/>
</dbReference>
<feature type="region of interest" description="Disordered" evidence="5">
    <location>
        <begin position="28"/>
        <end position="55"/>
    </location>
</feature>
<comment type="subcellular location">
    <subcellularLocation>
        <location evidence="1">Mitochondrion</location>
    </subcellularLocation>
</comment>
<accession>A0A5E8BJT1</accession>
<dbReference type="AlphaFoldDB" id="A0A5E8BJT1"/>
<keyword evidence="2" id="KW-0496">Mitochondrion</keyword>
<evidence type="ECO:0000256" key="3">
    <source>
        <dbReference type="ARBA" id="ARBA00035647"/>
    </source>
</evidence>
<evidence type="ECO:0000259" key="6">
    <source>
        <dbReference type="SMART" id="SM01155"/>
    </source>
</evidence>
<dbReference type="GeneID" id="43580845"/>
<proteinExistence type="inferred from homology"/>
<evidence type="ECO:0000256" key="2">
    <source>
        <dbReference type="ARBA" id="ARBA00023128"/>
    </source>
</evidence>
<evidence type="ECO:0000313" key="7">
    <source>
        <dbReference type="EMBL" id="VVT48939.1"/>
    </source>
</evidence>
<keyword evidence="8" id="KW-1185">Reference proteome</keyword>
<evidence type="ECO:0000256" key="1">
    <source>
        <dbReference type="ARBA" id="ARBA00004173"/>
    </source>
</evidence>
<dbReference type="InterPro" id="IPR014804">
    <property type="entry name" value="Pet20-like"/>
</dbReference>
<dbReference type="Proteomes" id="UP000398389">
    <property type="component" value="Unassembled WGS sequence"/>
</dbReference>
<comment type="similarity">
    <text evidence="3">Belongs to the mitochondrion-specific ribosomal protein mS38 family.</text>
</comment>
<dbReference type="OrthoDB" id="4056195at2759"/>
<dbReference type="RefSeq" id="XP_031852636.1">
    <property type="nucleotide sequence ID" value="XM_031996745.1"/>
</dbReference>
<sequence>MLSKQALALRLSTASKLALKTPINSSARQLSSLSTPSSSPVSQYGSSNSSAITQHRRRNSFSLSMKLAHTGDALRHNSSSAPPASSNKKILPTSTRFFEKNSVPKEMSEEDIALDMFFSGYRPLFVFDHFRQNAQRATTEEENQEYLPWDVSVSGLSINPEMKNIPRKIVRNLVPYNLPPTEKEADEIEAVRQERMERRIESMKLERQRLLGSTGGLLDDDVKVISVEIKSNNGENKIFGDDTEVSLYVDGELSSDPEVLRYLDRFKGVLQGAEEAFSASSVELEETPYITESPASKSYGRIIYATSVKRKRKLKMNKHKLRKRRKLQRAQMRRLKR</sequence>
<dbReference type="PANTHER" id="PTHR32035">
    <property type="entry name" value="AURORA KINASE A-INTERACTING PROTEIN"/>
    <property type="match status" value="1"/>
</dbReference>
<dbReference type="Pfam" id="PF08213">
    <property type="entry name" value="COX24_C"/>
    <property type="match status" value="1"/>
</dbReference>
<gene>
    <name evidence="7" type="ORF">SAPINGB_P002025</name>
</gene>
<dbReference type="Pfam" id="PF08692">
    <property type="entry name" value="Pet20"/>
    <property type="match status" value="1"/>
</dbReference>
<dbReference type="EMBL" id="CABVLU010000002">
    <property type="protein sequence ID" value="VVT48939.1"/>
    <property type="molecule type" value="Genomic_DNA"/>
</dbReference>
<name>A0A5E8BJT1_9ASCO</name>
<dbReference type="SMART" id="SM01155">
    <property type="entry name" value="DUF1713"/>
    <property type="match status" value="1"/>
</dbReference>
<evidence type="ECO:0000313" key="8">
    <source>
        <dbReference type="Proteomes" id="UP000398389"/>
    </source>
</evidence>
<dbReference type="GO" id="GO:0005739">
    <property type="term" value="C:mitochondrion"/>
    <property type="evidence" value="ECO:0007669"/>
    <property type="project" value="UniProtKB-SubCell"/>
</dbReference>
<feature type="region of interest" description="Disordered" evidence="5">
    <location>
        <begin position="315"/>
        <end position="337"/>
    </location>
</feature>
<protein>
    <recommendedName>
        <fullName evidence="4">Small ribosomal subunit protein mS38</fullName>
    </recommendedName>
</protein>
<feature type="domain" description="Ribosomal protein mS38 C-terminal" evidence="6">
    <location>
        <begin position="304"/>
        <end position="337"/>
    </location>
</feature>
<organism evidence="7 8">
    <name type="scientific">Magnusiomyces paraingens</name>
    <dbReference type="NCBI Taxonomy" id="2606893"/>
    <lineage>
        <taxon>Eukaryota</taxon>
        <taxon>Fungi</taxon>
        <taxon>Dikarya</taxon>
        <taxon>Ascomycota</taxon>
        <taxon>Saccharomycotina</taxon>
        <taxon>Dipodascomycetes</taxon>
        <taxon>Dipodascales</taxon>
        <taxon>Dipodascaceae</taxon>
        <taxon>Magnusiomyces</taxon>
    </lineage>
</organism>
<evidence type="ECO:0000256" key="4">
    <source>
        <dbReference type="ARBA" id="ARBA00035682"/>
    </source>
</evidence>
<feature type="compositionally biased region" description="Low complexity" evidence="5">
    <location>
        <begin position="28"/>
        <end position="50"/>
    </location>
</feature>
<dbReference type="CDD" id="cd23699">
    <property type="entry name" value="At5g63150_CTD"/>
    <property type="match status" value="1"/>
</dbReference>
<dbReference type="InterPro" id="IPR013177">
    <property type="entry name" value="Ribosomal_mS38_C"/>
</dbReference>